<dbReference type="Proteomes" id="UP000799428">
    <property type="component" value="Unassembled WGS sequence"/>
</dbReference>
<dbReference type="AlphaFoldDB" id="A0A6G1KMI8"/>
<feature type="chain" id="PRO_5026108678" evidence="1">
    <location>
        <begin position="20"/>
        <end position="198"/>
    </location>
</feature>
<evidence type="ECO:0000313" key="2">
    <source>
        <dbReference type="EMBL" id="KAF2714058.1"/>
    </source>
</evidence>
<organism evidence="2 3">
    <name type="scientific">Pleomassaria siparia CBS 279.74</name>
    <dbReference type="NCBI Taxonomy" id="1314801"/>
    <lineage>
        <taxon>Eukaryota</taxon>
        <taxon>Fungi</taxon>
        <taxon>Dikarya</taxon>
        <taxon>Ascomycota</taxon>
        <taxon>Pezizomycotina</taxon>
        <taxon>Dothideomycetes</taxon>
        <taxon>Pleosporomycetidae</taxon>
        <taxon>Pleosporales</taxon>
        <taxon>Pleomassariaceae</taxon>
        <taxon>Pleomassaria</taxon>
    </lineage>
</organism>
<proteinExistence type="predicted"/>
<sequence>MKSSLFYLALAGLAQFSIASPIDKTSAVGTPVARNALPVRIAREIIEAKTSSDAEIHARGIAEDIILAAAKKKIETDITTTKDKVLGDLGLEGKSFDDIATLFDAIRAPGDDTNIEAAKDKLLKTLGIEGRSFDDIASVIDAAKEIIAKLLAGSASLPSLPSLPSSLPSSLVSLPASLPTSLPDIPDLPSLSDLKLPL</sequence>
<accession>A0A6G1KMI8</accession>
<dbReference type="EMBL" id="MU005765">
    <property type="protein sequence ID" value="KAF2714058.1"/>
    <property type="molecule type" value="Genomic_DNA"/>
</dbReference>
<gene>
    <name evidence="2" type="ORF">K504DRAFT_462509</name>
</gene>
<keyword evidence="1" id="KW-0732">Signal</keyword>
<keyword evidence="3" id="KW-1185">Reference proteome</keyword>
<protein>
    <submittedName>
        <fullName evidence="2">Uncharacterized protein</fullName>
    </submittedName>
</protein>
<feature type="signal peptide" evidence="1">
    <location>
        <begin position="1"/>
        <end position="19"/>
    </location>
</feature>
<evidence type="ECO:0000256" key="1">
    <source>
        <dbReference type="SAM" id="SignalP"/>
    </source>
</evidence>
<evidence type="ECO:0000313" key="3">
    <source>
        <dbReference type="Proteomes" id="UP000799428"/>
    </source>
</evidence>
<name>A0A6G1KMI8_9PLEO</name>
<reference evidence="2" key="1">
    <citation type="journal article" date="2020" name="Stud. Mycol.">
        <title>101 Dothideomycetes genomes: a test case for predicting lifestyles and emergence of pathogens.</title>
        <authorList>
            <person name="Haridas S."/>
            <person name="Albert R."/>
            <person name="Binder M."/>
            <person name="Bloem J."/>
            <person name="Labutti K."/>
            <person name="Salamov A."/>
            <person name="Andreopoulos B."/>
            <person name="Baker S."/>
            <person name="Barry K."/>
            <person name="Bills G."/>
            <person name="Bluhm B."/>
            <person name="Cannon C."/>
            <person name="Castanera R."/>
            <person name="Culley D."/>
            <person name="Daum C."/>
            <person name="Ezra D."/>
            <person name="Gonzalez J."/>
            <person name="Henrissat B."/>
            <person name="Kuo A."/>
            <person name="Liang C."/>
            <person name="Lipzen A."/>
            <person name="Lutzoni F."/>
            <person name="Magnuson J."/>
            <person name="Mondo S."/>
            <person name="Nolan M."/>
            <person name="Ohm R."/>
            <person name="Pangilinan J."/>
            <person name="Park H.-J."/>
            <person name="Ramirez L."/>
            <person name="Alfaro M."/>
            <person name="Sun H."/>
            <person name="Tritt A."/>
            <person name="Yoshinaga Y."/>
            <person name="Zwiers L.-H."/>
            <person name="Turgeon B."/>
            <person name="Goodwin S."/>
            <person name="Spatafora J."/>
            <person name="Crous P."/>
            <person name="Grigoriev I."/>
        </authorList>
    </citation>
    <scope>NUCLEOTIDE SEQUENCE</scope>
    <source>
        <strain evidence="2">CBS 279.74</strain>
    </source>
</reference>